<reference evidence="2 4" key="1">
    <citation type="journal article" date="2020" name="Stud. Mycol.">
        <title>101 Dothideomycetes genomes: a test case for predicting lifestyles and emergence of pathogens.</title>
        <authorList>
            <person name="Haridas S."/>
            <person name="Albert R."/>
            <person name="Binder M."/>
            <person name="Bloem J."/>
            <person name="Labutti K."/>
            <person name="Salamov A."/>
            <person name="Andreopoulos B."/>
            <person name="Baker S."/>
            <person name="Barry K."/>
            <person name="Bills G."/>
            <person name="Bluhm B."/>
            <person name="Cannon C."/>
            <person name="Castanera R."/>
            <person name="Culley D."/>
            <person name="Daum C."/>
            <person name="Ezra D."/>
            <person name="Gonzalez J."/>
            <person name="Henrissat B."/>
            <person name="Kuo A."/>
            <person name="Liang C."/>
            <person name="Lipzen A."/>
            <person name="Lutzoni F."/>
            <person name="Magnuson J."/>
            <person name="Mondo S."/>
            <person name="Nolan M."/>
            <person name="Ohm R."/>
            <person name="Pangilinan J."/>
            <person name="Park H.-J."/>
            <person name="Ramirez L."/>
            <person name="Alfaro M."/>
            <person name="Sun H."/>
            <person name="Tritt A."/>
            <person name="Yoshinaga Y."/>
            <person name="Zwiers L.-H."/>
            <person name="Turgeon B."/>
            <person name="Goodwin S."/>
            <person name="Spatafora J."/>
            <person name="Crous P."/>
            <person name="Grigoriev I."/>
        </authorList>
    </citation>
    <scope>NUCLEOTIDE SEQUENCE</scope>
    <source>
        <strain evidence="2 4">CBS 304.34</strain>
    </source>
</reference>
<evidence type="ECO:0000256" key="1">
    <source>
        <dbReference type="SAM" id="MobiDB-lite"/>
    </source>
</evidence>
<feature type="region of interest" description="Disordered" evidence="1">
    <location>
        <begin position="196"/>
        <end position="223"/>
    </location>
</feature>
<evidence type="ECO:0000313" key="3">
    <source>
        <dbReference type="Proteomes" id="UP000504636"/>
    </source>
</evidence>
<evidence type="ECO:0000313" key="2">
    <source>
        <dbReference type="EMBL" id="KAF2804140.1"/>
    </source>
</evidence>
<accession>A0A6A6Y634</accession>
<evidence type="ECO:0000313" key="4">
    <source>
        <dbReference type="RefSeq" id="XP_033571104.1"/>
    </source>
</evidence>
<organism evidence="2">
    <name type="scientific">Mytilinidion resinicola</name>
    <dbReference type="NCBI Taxonomy" id="574789"/>
    <lineage>
        <taxon>Eukaryota</taxon>
        <taxon>Fungi</taxon>
        <taxon>Dikarya</taxon>
        <taxon>Ascomycota</taxon>
        <taxon>Pezizomycotina</taxon>
        <taxon>Dothideomycetes</taxon>
        <taxon>Pleosporomycetidae</taxon>
        <taxon>Mytilinidiales</taxon>
        <taxon>Mytilinidiaceae</taxon>
        <taxon>Mytilinidion</taxon>
    </lineage>
</organism>
<reference evidence="4" key="2">
    <citation type="submission" date="2020-04" db="EMBL/GenBank/DDBJ databases">
        <authorList>
            <consortium name="NCBI Genome Project"/>
        </authorList>
    </citation>
    <scope>NUCLEOTIDE SEQUENCE</scope>
    <source>
        <strain evidence="4">CBS 304.34</strain>
    </source>
</reference>
<gene>
    <name evidence="2 4" type="ORF">BDZ99DRAFT_481321</name>
</gene>
<dbReference type="RefSeq" id="XP_033571104.1">
    <property type="nucleotide sequence ID" value="XM_033722394.1"/>
</dbReference>
<proteinExistence type="predicted"/>
<protein>
    <submittedName>
        <fullName evidence="2 4">Uncharacterized protein</fullName>
    </submittedName>
</protein>
<dbReference type="Proteomes" id="UP000504636">
    <property type="component" value="Unplaced"/>
</dbReference>
<keyword evidence="3" id="KW-1185">Reference proteome</keyword>
<dbReference type="OrthoDB" id="10418467at2759"/>
<name>A0A6A6Y634_9PEZI</name>
<feature type="compositionally biased region" description="Low complexity" evidence="1">
    <location>
        <begin position="14"/>
        <end position="26"/>
    </location>
</feature>
<feature type="region of interest" description="Disordered" evidence="1">
    <location>
        <begin position="1"/>
        <end position="41"/>
    </location>
</feature>
<reference evidence="4" key="3">
    <citation type="submission" date="2025-04" db="UniProtKB">
        <authorList>
            <consortium name="RefSeq"/>
        </authorList>
    </citation>
    <scope>IDENTIFICATION</scope>
    <source>
        <strain evidence="4">CBS 304.34</strain>
    </source>
</reference>
<dbReference type="EMBL" id="MU003714">
    <property type="protein sequence ID" value="KAF2804140.1"/>
    <property type="molecule type" value="Genomic_DNA"/>
</dbReference>
<dbReference type="GeneID" id="54463287"/>
<dbReference type="AlphaFoldDB" id="A0A6A6Y634"/>
<feature type="compositionally biased region" description="Polar residues" evidence="1">
    <location>
        <begin position="1"/>
        <end position="13"/>
    </location>
</feature>
<sequence length="223" mass="24248">MSSSSNPTVPSNRASMKASSSKSAAAQSGKPPIPPYFPLEHTGYTSTEQGALNNATSVATKLHQLGEGVITRMQMVQVHDGKWKARWKAAFKKLGGAIGAIEHALIARIGLGDYWKPRYEDAEAPAQDMNQKLHGLLATYSQAPQQTLSAEDRAVVAKLTAEYNDAVKECERKWPKNLKKVLPEAYVQDLLGQIESPQPDLPSALVRFHESKAKSEQPGGAEE</sequence>